<proteinExistence type="predicted"/>
<dbReference type="EMBL" id="VFMN01000001">
    <property type="protein sequence ID" value="TQJ09501.1"/>
    <property type="molecule type" value="Genomic_DNA"/>
</dbReference>
<dbReference type="PANTHER" id="PTHR33154">
    <property type="entry name" value="TRANSCRIPTIONAL REGULATOR, ARSR FAMILY"/>
    <property type="match status" value="1"/>
</dbReference>
<dbReference type="PANTHER" id="PTHR33154:SF36">
    <property type="entry name" value="TRANSCRIPTIONAL REGULATOR"/>
    <property type="match status" value="1"/>
</dbReference>
<name>A0A542E2D7_9MICO</name>
<evidence type="ECO:0000256" key="3">
    <source>
        <dbReference type="ARBA" id="ARBA00023163"/>
    </source>
</evidence>
<dbReference type="InterPro" id="IPR036388">
    <property type="entry name" value="WH-like_DNA-bd_sf"/>
</dbReference>
<dbReference type="NCBIfam" id="NF033788">
    <property type="entry name" value="HTH_metalloreg"/>
    <property type="match status" value="1"/>
</dbReference>
<dbReference type="GO" id="GO:0003700">
    <property type="term" value="F:DNA-binding transcription factor activity"/>
    <property type="evidence" value="ECO:0007669"/>
    <property type="project" value="InterPro"/>
</dbReference>
<feature type="domain" description="HTH arsR-type" evidence="4">
    <location>
        <begin position="1"/>
        <end position="90"/>
    </location>
</feature>
<evidence type="ECO:0000313" key="5">
    <source>
        <dbReference type="EMBL" id="TQJ09501.1"/>
    </source>
</evidence>
<dbReference type="Proteomes" id="UP000317893">
    <property type="component" value="Unassembled WGS sequence"/>
</dbReference>
<dbReference type="InterPro" id="IPR051081">
    <property type="entry name" value="HTH_MetalResp_TranReg"/>
</dbReference>
<dbReference type="InterPro" id="IPR011991">
    <property type="entry name" value="ArsR-like_HTH"/>
</dbReference>
<dbReference type="InterPro" id="IPR001845">
    <property type="entry name" value="HTH_ArsR_DNA-bd_dom"/>
</dbReference>
<comment type="caution">
    <text evidence="5">The sequence shown here is derived from an EMBL/GenBank/DDBJ whole genome shotgun (WGS) entry which is preliminary data.</text>
</comment>
<evidence type="ECO:0000256" key="2">
    <source>
        <dbReference type="ARBA" id="ARBA00023125"/>
    </source>
</evidence>
<keyword evidence="6" id="KW-1185">Reference proteome</keyword>
<dbReference type="AlphaFoldDB" id="A0A542E2D7"/>
<sequence>MAAAAAMFRSLGDPVRLLIVQHLLSGEHRVVDLTAHLGLAQSTVSAHLACLRDCGLVTARAEGRSSFYSLVHPELVELLRAAERLLAATGDAVVLCPTADGATGVSR</sequence>
<evidence type="ECO:0000259" key="4">
    <source>
        <dbReference type="PROSITE" id="PS50987"/>
    </source>
</evidence>
<dbReference type="CDD" id="cd00090">
    <property type="entry name" value="HTH_ARSR"/>
    <property type="match status" value="1"/>
</dbReference>
<keyword evidence="2" id="KW-0238">DNA-binding</keyword>
<dbReference type="SMART" id="SM00418">
    <property type="entry name" value="HTH_ARSR"/>
    <property type="match status" value="1"/>
</dbReference>
<dbReference type="GO" id="GO:0003677">
    <property type="term" value="F:DNA binding"/>
    <property type="evidence" value="ECO:0007669"/>
    <property type="project" value="UniProtKB-KW"/>
</dbReference>
<dbReference type="PRINTS" id="PR00778">
    <property type="entry name" value="HTHARSR"/>
</dbReference>
<organism evidence="5 6">
    <name type="scientific">Lapillicoccus jejuensis</name>
    <dbReference type="NCBI Taxonomy" id="402171"/>
    <lineage>
        <taxon>Bacteria</taxon>
        <taxon>Bacillati</taxon>
        <taxon>Actinomycetota</taxon>
        <taxon>Actinomycetes</taxon>
        <taxon>Micrococcales</taxon>
        <taxon>Intrasporangiaceae</taxon>
        <taxon>Lapillicoccus</taxon>
    </lineage>
</organism>
<dbReference type="Gene3D" id="1.10.10.10">
    <property type="entry name" value="Winged helix-like DNA-binding domain superfamily/Winged helix DNA-binding domain"/>
    <property type="match status" value="1"/>
</dbReference>
<dbReference type="InterPro" id="IPR036390">
    <property type="entry name" value="WH_DNA-bd_sf"/>
</dbReference>
<evidence type="ECO:0000256" key="1">
    <source>
        <dbReference type="ARBA" id="ARBA00023015"/>
    </source>
</evidence>
<dbReference type="Pfam" id="PF01022">
    <property type="entry name" value="HTH_5"/>
    <property type="match status" value="1"/>
</dbReference>
<reference evidence="5 6" key="1">
    <citation type="submission" date="2019-06" db="EMBL/GenBank/DDBJ databases">
        <title>Sequencing the genomes of 1000 actinobacteria strains.</title>
        <authorList>
            <person name="Klenk H.-P."/>
        </authorList>
    </citation>
    <scope>NUCLEOTIDE SEQUENCE [LARGE SCALE GENOMIC DNA]</scope>
    <source>
        <strain evidence="5 6">DSM 18607</strain>
    </source>
</reference>
<keyword evidence="3" id="KW-0804">Transcription</keyword>
<keyword evidence="1" id="KW-0805">Transcription regulation</keyword>
<evidence type="ECO:0000313" key="6">
    <source>
        <dbReference type="Proteomes" id="UP000317893"/>
    </source>
</evidence>
<dbReference type="PROSITE" id="PS50987">
    <property type="entry name" value="HTH_ARSR_2"/>
    <property type="match status" value="1"/>
</dbReference>
<dbReference type="SUPFAM" id="SSF46785">
    <property type="entry name" value="Winged helix' DNA-binding domain"/>
    <property type="match status" value="1"/>
</dbReference>
<accession>A0A542E2D7</accession>
<protein>
    <submittedName>
        <fullName evidence="5">ArsR family transcriptional regulator</fullName>
    </submittedName>
</protein>
<gene>
    <name evidence="5" type="ORF">FB458_2613</name>
</gene>